<evidence type="ECO:0000313" key="2">
    <source>
        <dbReference type="EMBL" id="PFU38085.1"/>
    </source>
</evidence>
<gene>
    <name evidence="2" type="ORF">COK86_26345</name>
</gene>
<feature type="transmembrane region" description="Helical" evidence="1">
    <location>
        <begin position="6"/>
        <end position="32"/>
    </location>
</feature>
<keyword evidence="1" id="KW-1133">Transmembrane helix</keyword>
<keyword evidence="1" id="KW-0812">Transmembrane</keyword>
<keyword evidence="1" id="KW-0472">Membrane</keyword>
<accession>A0A2B3TU08</accession>
<proteinExistence type="predicted"/>
<organism evidence="2 3">
    <name type="scientific">Bacillus cereus</name>
    <dbReference type="NCBI Taxonomy" id="1396"/>
    <lineage>
        <taxon>Bacteria</taxon>
        <taxon>Bacillati</taxon>
        <taxon>Bacillota</taxon>
        <taxon>Bacilli</taxon>
        <taxon>Bacillales</taxon>
        <taxon>Bacillaceae</taxon>
        <taxon>Bacillus</taxon>
        <taxon>Bacillus cereus group</taxon>
    </lineage>
</organism>
<dbReference type="Proteomes" id="UP000224076">
    <property type="component" value="Unassembled WGS sequence"/>
</dbReference>
<reference evidence="2 3" key="1">
    <citation type="submission" date="2017-09" db="EMBL/GenBank/DDBJ databases">
        <title>Large-scale bioinformatics analysis of Bacillus genomes uncovers conserved roles of natural products in bacterial physiology.</title>
        <authorList>
            <consortium name="Agbiome Team Llc"/>
            <person name="Bleich R.M."/>
            <person name="Grubbs K.J."/>
            <person name="Santa Maria K.C."/>
            <person name="Allen S.E."/>
            <person name="Farag S."/>
            <person name="Shank E.A."/>
            <person name="Bowers A."/>
        </authorList>
    </citation>
    <scope>NUCLEOTIDE SEQUENCE [LARGE SCALE GENOMIC DNA]</scope>
    <source>
        <strain evidence="2 3">AFS061806</strain>
    </source>
</reference>
<evidence type="ECO:0000313" key="3">
    <source>
        <dbReference type="Proteomes" id="UP000224076"/>
    </source>
</evidence>
<dbReference type="InterPro" id="IPR025143">
    <property type="entry name" value="DUF4083"/>
</dbReference>
<dbReference type="Pfam" id="PF13314">
    <property type="entry name" value="DUF4083"/>
    <property type="match status" value="1"/>
</dbReference>
<comment type="caution">
    <text evidence="2">The sequence shown here is derived from an EMBL/GenBank/DDBJ whole genome shotgun (WGS) entry which is preliminary data.</text>
</comment>
<sequence length="67" mass="7987">MNLFESNIFTLIYTCLVIGLIVLFFLSFTLFIRRILQSSVAKKQHVINMNQKLDRIIELLEKDKKQR</sequence>
<dbReference type="EMBL" id="NVDG01000056">
    <property type="protein sequence ID" value="PFU38085.1"/>
    <property type="molecule type" value="Genomic_DNA"/>
</dbReference>
<evidence type="ECO:0008006" key="4">
    <source>
        <dbReference type="Google" id="ProtNLM"/>
    </source>
</evidence>
<protein>
    <recommendedName>
        <fullName evidence="4">DUF4083 domain-containing protein</fullName>
    </recommendedName>
</protein>
<evidence type="ECO:0000256" key="1">
    <source>
        <dbReference type="SAM" id="Phobius"/>
    </source>
</evidence>
<dbReference type="AlphaFoldDB" id="A0A2B3TU08"/>
<dbReference type="RefSeq" id="WP_098666328.1">
    <property type="nucleotide sequence ID" value="NZ_NVDG01000056.1"/>
</dbReference>
<name>A0A2B3TU08_BACCE</name>